<gene>
    <name evidence="1" type="ORF">JEODO184_00696</name>
</gene>
<organism evidence="1 2">
    <name type="scientific">Jeotgalicoccus meleagridis</name>
    <dbReference type="NCBI Taxonomy" id="2759181"/>
    <lineage>
        <taxon>Bacteria</taxon>
        <taxon>Bacillati</taxon>
        <taxon>Bacillota</taxon>
        <taxon>Bacilli</taxon>
        <taxon>Bacillales</taxon>
        <taxon>Staphylococcaceae</taxon>
        <taxon>Jeotgalicoccus</taxon>
    </lineage>
</organism>
<comment type="caution">
    <text evidence="1">The sequence shown here is derived from an EMBL/GenBank/DDBJ whole genome shotgun (WGS) entry which is preliminary data.</text>
</comment>
<sequence>MYVIKRFQFYVNDSHNKDSETETWYADRAAVRVKYGDYAAFDELDKLLRTKVTRLTFKYELNRFDRDDLVQDLMFHAFMLCFTYDYEKGHYMNYCLYSLRRKAYSKIVNFVELKNLEVMPEDFYMVDWSNALSHIILKEAGIEYSTALSSLSKLEKLILSMFIELRSFDEISAVLKMDEKAIINALHRVRKKFSKVEDLHSIVDNGSPNRYSILELK</sequence>
<name>A0A6V7RBN4_9STAP</name>
<evidence type="ECO:0000313" key="1">
    <source>
        <dbReference type="EMBL" id="CAD2074392.1"/>
    </source>
</evidence>
<reference evidence="1 2" key="1">
    <citation type="submission" date="2020-07" db="EMBL/GenBank/DDBJ databases">
        <authorList>
            <person name="Criscuolo A."/>
        </authorList>
    </citation>
    <scope>NUCLEOTIDE SEQUENCE [LARGE SCALE GENOMIC DNA]</scope>
    <source>
        <strain evidence="1">CIP111649</strain>
    </source>
</reference>
<evidence type="ECO:0000313" key="2">
    <source>
        <dbReference type="Proteomes" id="UP000589351"/>
    </source>
</evidence>
<protein>
    <submittedName>
        <fullName evidence="1">RNA polymerase factor sigma-70</fullName>
    </submittedName>
</protein>
<dbReference type="GO" id="GO:0003700">
    <property type="term" value="F:DNA-binding transcription factor activity"/>
    <property type="evidence" value="ECO:0007669"/>
    <property type="project" value="InterPro"/>
</dbReference>
<dbReference type="RefSeq" id="WP_185125229.1">
    <property type="nucleotide sequence ID" value="NZ_CAJEWD010000004.1"/>
</dbReference>
<dbReference type="SUPFAM" id="SSF88946">
    <property type="entry name" value="Sigma2 domain of RNA polymerase sigma factors"/>
    <property type="match status" value="1"/>
</dbReference>
<accession>A0A6V7RBN4</accession>
<dbReference type="EMBL" id="CAJEWD010000004">
    <property type="protein sequence ID" value="CAD2074392.1"/>
    <property type="molecule type" value="Genomic_DNA"/>
</dbReference>
<dbReference type="InterPro" id="IPR013325">
    <property type="entry name" value="RNA_pol_sigma_r2"/>
</dbReference>
<keyword evidence="2" id="KW-1185">Reference proteome</keyword>
<dbReference type="Proteomes" id="UP000589351">
    <property type="component" value="Unassembled WGS sequence"/>
</dbReference>
<dbReference type="GO" id="GO:0006352">
    <property type="term" value="P:DNA-templated transcription initiation"/>
    <property type="evidence" value="ECO:0007669"/>
    <property type="project" value="InterPro"/>
</dbReference>
<proteinExistence type="predicted"/>
<dbReference type="AlphaFoldDB" id="A0A6V7RBN4"/>